<gene>
    <name evidence="1" type="ORF">H2B03_06810</name>
</gene>
<comment type="caution">
    <text evidence="1">The sequence shown here is derived from an EMBL/GenBank/DDBJ whole genome shotgun (WGS) entry which is preliminary data.</text>
</comment>
<protein>
    <submittedName>
        <fullName evidence="1">Uncharacterized protein</fullName>
    </submittedName>
</protein>
<accession>A0AC60W0Q1</accession>
<dbReference type="EMBL" id="JACEMZ010000049">
    <property type="protein sequence ID" value="MBA4452858.1"/>
    <property type="molecule type" value="Genomic_DNA"/>
</dbReference>
<organism evidence="1 2">
    <name type="scientific">Candidatus Nitrosomaritimum aestuariumsis</name>
    <dbReference type="NCBI Taxonomy" id="3342354"/>
    <lineage>
        <taxon>Archaea</taxon>
        <taxon>Nitrososphaerota</taxon>
        <taxon>Nitrososphaeria</taxon>
        <taxon>Nitrosopumilales</taxon>
        <taxon>Nitrosopumilaceae</taxon>
        <taxon>Candidatus Nitrosomaritimum</taxon>
    </lineage>
</organism>
<evidence type="ECO:0000313" key="1">
    <source>
        <dbReference type="EMBL" id="MBA4452858.1"/>
    </source>
</evidence>
<reference evidence="1 2" key="1">
    <citation type="journal article" date="2020" name="Appl. Environ. Microbiol.">
        <title>Genomic Characteristics of a Novel Species of Ammonia-Oxidizing Archaea from the Jiulong River Estuary.</title>
        <authorList>
            <person name="Zou D."/>
            <person name="Wan R."/>
            <person name="Han L."/>
            <person name="Xu M.N."/>
            <person name="Liu Y."/>
            <person name="Liu H."/>
            <person name="Kao S.J."/>
            <person name="Li M."/>
        </authorList>
    </citation>
    <scope>NUCLEOTIDE SEQUENCE [LARGE SCALE GENOMIC DNA]</scope>
    <source>
        <strain evidence="1">W1bin1</strain>
    </source>
</reference>
<proteinExistence type="predicted"/>
<name>A0AC60W0Q1_9ARCH</name>
<evidence type="ECO:0000313" key="2">
    <source>
        <dbReference type="Proteomes" id="UP000559653"/>
    </source>
</evidence>
<dbReference type="Proteomes" id="UP000559653">
    <property type="component" value="Unassembled WGS sequence"/>
</dbReference>
<sequence length="99" mass="11094">MANSLGQYNIARSSSVDIKNIKSSQRHPADPDKRKKKKRNTSPTNIIYTTNPKKKSDVKKIFKINSSKKSKTKESKGKSVQNASASNYIIKPGFTRPAR</sequence>